<comment type="caution">
    <text evidence="1">The sequence shown here is derived from an EMBL/GenBank/DDBJ whole genome shotgun (WGS) entry which is preliminary data.</text>
</comment>
<evidence type="ECO:0000313" key="2">
    <source>
        <dbReference type="Proteomes" id="UP000789366"/>
    </source>
</evidence>
<gene>
    <name evidence="1" type="ORF">SPELUC_LOCUS13514</name>
</gene>
<feature type="non-terminal residue" evidence="1">
    <location>
        <position position="1"/>
    </location>
</feature>
<evidence type="ECO:0000313" key="1">
    <source>
        <dbReference type="EMBL" id="CAG8736957.1"/>
    </source>
</evidence>
<name>A0ACA9Q5X3_9GLOM</name>
<sequence>SEKVELKTKIAELLKQVVKESKRCDVENAELRARIEELNKNKTVTTKLKSKNAKFRNRIIKISKANSHYKKSLVNKKIDTSLPKELILKHDQIFLEDKKINAFLNEMYKKKISDKIRQCNREKKLQAQPCNSASLEASANSDDRKVFLEKKTNNEQNLKYKKEKSVNKLKQE</sequence>
<protein>
    <submittedName>
        <fullName evidence="1">2757_t:CDS:1</fullName>
    </submittedName>
</protein>
<accession>A0ACA9Q5X3</accession>
<dbReference type="EMBL" id="CAJVPW010036074">
    <property type="protein sequence ID" value="CAG8736957.1"/>
    <property type="molecule type" value="Genomic_DNA"/>
</dbReference>
<proteinExistence type="predicted"/>
<keyword evidence="2" id="KW-1185">Reference proteome</keyword>
<reference evidence="1" key="1">
    <citation type="submission" date="2021-06" db="EMBL/GenBank/DDBJ databases">
        <authorList>
            <person name="Kallberg Y."/>
            <person name="Tangrot J."/>
            <person name="Rosling A."/>
        </authorList>
    </citation>
    <scope>NUCLEOTIDE SEQUENCE</scope>
    <source>
        <strain evidence="1">28 12/20/2015</strain>
    </source>
</reference>
<organism evidence="1 2">
    <name type="scientific">Cetraspora pellucida</name>
    <dbReference type="NCBI Taxonomy" id="1433469"/>
    <lineage>
        <taxon>Eukaryota</taxon>
        <taxon>Fungi</taxon>
        <taxon>Fungi incertae sedis</taxon>
        <taxon>Mucoromycota</taxon>
        <taxon>Glomeromycotina</taxon>
        <taxon>Glomeromycetes</taxon>
        <taxon>Diversisporales</taxon>
        <taxon>Gigasporaceae</taxon>
        <taxon>Cetraspora</taxon>
    </lineage>
</organism>
<dbReference type="Proteomes" id="UP000789366">
    <property type="component" value="Unassembled WGS sequence"/>
</dbReference>